<dbReference type="GO" id="GO:0003677">
    <property type="term" value="F:DNA binding"/>
    <property type="evidence" value="ECO:0007669"/>
    <property type="project" value="InterPro"/>
</dbReference>
<dbReference type="Pfam" id="PF15731">
    <property type="entry name" value="MqsA_antitoxin"/>
    <property type="match status" value="1"/>
</dbReference>
<dbReference type="Gene3D" id="3.10.20.860">
    <property type="match status" value="1"/>
</dbReference>
<dbReference type="RefSeq" id="WP_161160146.1">
    <property type="nucleotide sequence ID" value="NZ_WWSR01000005.1"/>
</dbReference>
<reference evidence="2 3" key="1">
    <citation type="journal article" date="2019" name="Nat. Med.">
        <title>A library of human gut bacterial isolates paired with longitudinal multiomics data enables mechanistic microbiome research.</title>
        <authorList>
            <person name="Poyet M."/>
            <person name="Groussin M."/>
            <person name="Gibbons S.M."/>
            <person name="Avila-Pacheco J."/>
            <person name="Jiang X."/>
            <person name="Kearney S.M."/>
            <person name="Perrotta A.R."/>
            <person name="Berdy B."/>
            <person name="Zhao S."/>
            <person name="Lieberman T.D."/>
            <person name="Swanson P.K."/>
            <person name="Smith M."/>
            <person name="Roesemann S."/>
            <person name="Alexander J.E."/>
            <person name="Rich S.A."/>
            <person name="Livny J."/>
            <person name="Vlamakis H."/>
            <person name="Clish C."/>
            <person name="Bullock K."/>
            <person name="Deik A."/>
            <person name="Scott J."/>
            <person name="Pierce K.A."/>
            <person name="Xavier R.J."/>
            <person name="Alm E.J."/>
        </authorList>
    </citation>
    <scope>NUCLEOTIDE SEQUENCE [LARGE SCALE GENOMIC DNA]</scope>
    <source>
        <strain evidence="2 3">BIOML-A20</strain>
    </source>
</reference>
<organism evidence="2 3">
    <name type="scientific">Collinsella aerofaciens</name>
    <dbReference type="NCBI Taxonomy" id="74426"/>
    <lineage>
        <taxon>Bacteria</taxon>
        <taxon>Bacillati</taxon>
        <taxon>Actinomycetota</taxon>
        <taxon>Coriobacteriia</taxon>
        <taxon>Coriobacteriales</taxon>
        <taxon>Coriobacteriaceae</taxon>
        <taxon>Collinsella</taxon>
    </lineage>
</organism>
<protein>
    <submittedName>
        <fullName evidence="2">Type II toxin-antitoxin system MqsA family antitoxin</fullName>
    </submittedName>
</protein>
<dbReference type="Proteomes" id="UP000469380">
    <property type="component" value="Unassembled WGS sequence"/>
</dbReference>
<dbReference type="CDD" id="cd00093">
    <property type="entry name" value="HTH_XRE"/>
    <property type="match status" value="1"/>
</dbReference>
<accession>A0A6N9JIA0</accession>
<dbReference type="SUPFAM" id="SSF47413">
    <property type="entry name" value="lambda repressor-like DNA-binding domains"/>
    <property type="match status" value="1"/>
</dbReference>
<dbReference type="InterPro" id="IPR022453">
    <property type="entry name" value="Znf_MqsA-type"/>
</dbReference>
<proteinExistence type="predicted"/>
<evidence type="ECO:0000259" key="1">
    <source>
        <dbReference type="PROSITE" id="PS50943"/>
    </source>
</evidence>
<dbReference type="InterPro" id="IPR010982">
    <property type="entry name" value="Lambda_DNA-bd_dom_sf"/>
</dbReference>
<dbReference type="NCBIfam" id="TIGR03831">
    <property type="entry name" value="YgiT_finger"/>
    <property type="match status" value="1"/>
</dbReference>
<dbReference type="InterPro" id="IPR032758">
    <property type="entry name" value="MqsA/HigA-2"/>
</dbReference>
<dbReference type="InterPro" id="IPR022452">
    <property type="entry name" value="MqsA"/>
</dbReference>
<evidence type="ECO:0000313" key="3">
    <source>
        <dbReference type="Proteomes" id="UP000469380"/>
    </source>
</evidence>
<feature type="domain" description="HTH cro/C1-type" evidence="1">
    <location>
        <begin position="71"/>
        <end position="102"/>
    </location>
</feature>
<sequence>MRCMECGREMQFTSAPMTETYRGEKITVEGIEHYICECGNDEMTAVEATKLAHALAAQYAKAHELLTPSEIKHLRSDLGLTQHEFESLLGVSKPTSSRWENGASQQTVTANTLMKLIRDVPEAREYLGLVTHERTATLSSSLLSVIPGGKAPAYRDSDPLVDENSFRLEM</sequence>
<gene>
    <name evidence="2" type="ORF">GT464_03835</name>
</gene>
<comment type="caution">
    <text evidence="2">The sequence shown here is derived from an EMBL/GenBank/DDBJ whole genome shotgun (WGS) entry which is preliminary data.</text>
</comment>
<dbReference type="PROSITE" id="PS50943">
    <property type="entry name" value="HTH_CROC1"/>
    <property type="match status" value="1"/>
</dbReference>
<dbReference type="Gene3D" id="1.10.260.40">
    <property type="entry name" value="lambda repressor-like DNA-binding domains"/>
    <property type="match status" value="1"/>
</dbReference>
<dbReference type="NCBIfam" id="TIGR03830">
    <property type="entry name" value="CxxCG_CxxCG_HTH"/>
    <property type="match status" value="1"/>
</dbReference>
<dbReference type="InterPro" id="IPR001387">
    <property type="entry name" value="Cro/C1-type_HTH"/>
</dbReference>
<dbReference type="AlphaFoldDB" id="A0A6N9JIA0"/>
<dbReference type="EMBL" id="WWSR01000005">
    <property type="protein sequence ID" value="MZJ39086.1"/>
    <property type="molecule type" value="Genomic_DNA"/>
</dbReference>
<evidence type="ECO:0000313" key="2">
    <source>
        <dbReference type="EMBL" id="MZJ39086.1"/>
    </source>
</evidence>
<dbReference type="SMART" id="SM00530">
    <property type="entry name" value="HTH_XRE"/>
    <property type="match status" value="1"/>
</dbReference>
<name>A0A6N9JIA0_9ACTN</name>